<gene>
    <name evidence="1" type="ORF">Tco_0771802</name>
</gene>
<evidence type="ECO:0000313" key="2">
    <source>
        <dbReference type="Proteomes" id="UP001151760"/>
    </source>
</evidence>
<sequence length="458" mass="51322">MVPRAVLMKSGLVSVNTARQVNTAHSKTTVNAARPMSYLSNTAHSTVTRPIHKNTTFKNSNINQRVNTVRGKDVNTAKPKAIVNVGNPQMDLQDQGVIDSGCSRHMTWNMSYLTDYEEIEGGYVAFGGNPKGGKITRKATKDKTSGILKSFITRKENLEDHKVKYGVARTPQQNRVTERRNKTLIEAARTMLGSMLAGSKVGSAVTLLHRRIGVLGCSPTTGFGGGRSWGGAGVLVKLERRQKMSKITFCYHYELLIHNILKIQKVLKMIDPNLQVMMERRLMKIQAVIVNVKIKRRKIMSKLDRGFAGRSFYNYFKLTRSLALLVDLPNGEKLGALPLAFGECGGRSGMCCVEGCARWFGLECLGFTSEAEELWAYLLVHDKIVAENFKEIWVYEVKTARHTNGNSKSHYTRIKDGEEVDIPKSIQVVESVKYLTSNLIRQCFNTRIDKQFEKEVVP</sequence>
<dbReference type="Proteomes" id="UP001151760">
    <property type="component" value="Unassembled WGS sequence"/>
</dbReference>
<accession>A0ABQ4ZHF4</accession>
<evidence type="ECO:0000313" key="1">
    <source>
        <dbReference type="EMBL" id="GJS89166.1"/>
    </source>
</evidence>
<comment type="caution">
    <text evidence="1">The sequence shown here is derived from an EMBL/GenBank/DDBJ whole genome shotgun (WGS) entry which is preliminary data.</text>
</comment>
<reference evidence="1" key="2">
    <citation type="submission" date="2022-01" db="EMBL/GenBank/DDBJ databases">
        <authorList>
            <person name="Yamashiro T."/>
            <person name="Shiraishi A."/>
            <person name="Satake H."/>
            <person name="Nakayama K."/>
        </authorList>
    </citation>
    <scope>NUCLEOTIDE SEQUENCE</scope>
</reference>
<protein>
    <submittedName>
        <fullName evidence="1">Uncharacterized protein</fullName>
    </submittedName>
</protein>
<dbReference type="EMBL" id="BQNB010011330">
    <property type="protein sequence ID" value="GJS89166.1"/>
    <property type="molecule type" value="Genomic_DNA"/>
</dbReference>
<keyword evidence="2" id="KW-1185">Reference proteome</keyword>
<proteinExistence type="predicted"/>
<name>A0ABQ4ZHF4_9ASTR</name>
<organism evidence="1 2">
    <name type="scientific">Tanacetum coccineum</name>
    <dbReference type="NCBI Taxonomy" id="301880"/>
    <lineage>
        <taxon>Eukaryota</taxon>
        <taxon>Viridiplantae</taxon>
        <taxon>Streptophyta</taxon>
        <taxon>Embryophyta</taxon>
        <taxon>Tracheophyta</taxon>
        <taxon>Spermatophyta</taxon>
        <taxon>Magnoliopsida</taxon>
        <taxon>eudicotyledons</taxon>
        <taxon>Gunneridae</taxon>
        <taxon>Pentapetalae</taxon>
        <taxon>asterids</taxon>
        <taxon>campanulids</taxon>
        <taxon>Asterales</taxon>
        <taxon>Asteraceae</taxon>
        <taxon>Asteroideae</taxon>
        <taxon>Anthemideae</taxon>
        <taxon>Anthemidinae</taxon>
        <taxon>Tanacetum</taxon>
    </lineage>
</organism>
<reference evidence="1" key="1">
    <citation type="journal article" date="2022" name="Int. J. Mol. Sci.">
        <title>Draft Genome of Tanacetum Coccineum: Genomic Comparison of Closely Related Tanacetum-Family Plants.</title>
        <authorList>
            <person name="Yamashiro T."/>
            <person name="Shiraishi A."/>
            <person name="Nakayama K."/>
            <person name="Satake H."/>
        </authorList>
    </citation>
    <scope>NUCLEOTIDE SEQUENCE</scope>
</reference>